<dbReference type="Pfam" id="PF00209">
    <property type="entry name" value="SNF"/>
    <property type="match status" value="1"/>
</dbReference>
<evidence type="ECO:0000256" key="1">
    <source>
        <dbReference type="ARBA" id="ARBA00004141"/>
    </source>
</evidence>
<dbReference type="PROSITE" id="PS50267">
    <property type="entry name" value="NA_NEUROTRAN_SYMP_3"/>
    <property type="match status" value="1"/>
</dbReference>
<dbReference type="EMBL" id="HACG01051420">
    <property type="protein sequence ID" value="CEK98291.1"/>
    <property type="molecule type" value="Transcribed_RNA"/>
</dbReference>
<dbReference type="InterPro" id="IPR037272">
    <property type="entry name" value="SNS_sf"/>
</dbReference>
<feature type="region of interest" description="Disordered" evidence="6">
    <location>
        <begin position="98"/>
        <end position="122"/>
    </location>
</feature>
<reference evidence="8" key="1">
    <citation type="submission" date="2014-12" db="EMBL/GenBank/DDBJ databases">
        <title>Insight into the proteome of Arion vulgaris.</title>
        <authorList>
            <person name="Aradska J."/>
            <person name="Bulat T."/>
            <person name="Smidak R."/>
            <person name="Sarate P."/>
            <person name="Gangsoo J."/>
            <person name="Sialana F."/>
            <person name="Bilban M."/>
            <person name="Lubec G."/>
        </authorList>
    </citation>
    <scope>NUCLEOTIDE SEQUENCE</scope>
    <source>
        <tissue evidence="8">Skin</tissue>
    </source>
</reference>
<keyword evidence="2" id="KW-0813">Transport</keyword>
<dbReference type="PANTHER" id="PTHR11616:SF240">
    <property type="entry name" value="BLOATED TUBULES, ISOFORM B-RELATED"/>
    <property type="match status" value="1"/>
</dbReference>
<dbReference type="GO" id="GO:0005886">
    <property type="term" value="C:plasma membrane"/>
    <property type="evidence" value="ECO:0007669"/>
    <property type="project" value="TreeGrafter"/>
</dbReference>
<feature type="transmembrane region" description="Helical" evidence="7">
    <location>
        <begin position="21"/>
        <end position="40"/>
    </location>
</feature>
<accession>A0A0B7C0Y3</accession>
<dbReference type="PANTHER" id="PTHR11616">
    <property type="entry name" value="SODIUM/CHLORIDE DEPENDENT TRANSPORTER"/>
    <property type="match status" value="1"/>
</dbReference>
<comment type="subcellular location">
    <subcellularLocation>
        <location evidence="1">Membrane</location>
        <topology evidence="1">Multi-pass membrane protein</topology>
    </subcellularLocation>
</comment>
<feature type="non-terminal residue" evidence="8">
    <location>
        <position position="122"/>
    </location>
</feature>
<evidence type="ECO:0000256" key="2">
    <source>
        <dbReference type="ARBA" id="ARBA00022448"/>
    </source>
</evidence>
<name>A0A0B7C0Y3_9EUPU</name>
<organism evidence="8">
    <name type="scientific">Arion vulgaris</name>
    <dbReference type="NCBI Taxonomy" id="1028688"/>
    <lineage>
        <taxon>Eukaryota</taxon>
        <taxon>Metazoa</taxon>
        <taxon>Spiralia</taxon>
        <taxon>Lophotrochozoa</taxon>
        <taxon>Mollusca</taxon>
        <taxon>Gastropoda</taxon>
        <taxon>Heterobranchia</taxon>
        <taxon>Euthyneura</taxon>
        <taxon>Panpulmonata</taxon>
        <taxon>Eupulmonata</taxon>
        <taxon>Stylommatophora</taxon>
        <taxon>Helicina</taxon>
        <taxon>Arionoidea</taxon>
        <taxon>Arionidae</taxon>
        <taxon>Arion</taxon>
    </lineage>
</organism>
<sequence length="122" mass="14413">IRDIEMMIGHKSAAWHMFFTFFWKFLTPATLLFLLLFNWIDYKRMSYANKNYPISAELCGWFMAFIPIFIIVTLGAWRFYRSPKESSLTEKIRRMSHATPKWGPAHKAPKFTGDDIESGKPR</sequence>
<evidence type="ECO:0000256" key="5">
    <source>
        <dbReference type="ARBA" id="ARBA00023136"/>
    </source>
</evidence>
<dbReference type="InterPro" id="IPR000175">
    <property type="entry name" value="Na/ntran_symport"/>
</dbReference>
<evidence type="ECO:0000256" key="4">
    <source>
        <dbReference type="ARBA" id="ARBA00022989"/>
    </source>
</evidence>
<feature type="transmembrane region" description="Helical" evidence="7">
    <location>
        <begin position="60"/>
        <end position="80"/>
    </location>
</feature>
<evidence type="ECO:0000313" key="8">
    <source>
        <dbReference type="EMBL" id="CEK98291.1"/>
    </source>
</evidence>
<gene>
    <name evidence="8" type="primary">ORF218313</name>
</gene>
<dbReference type="GO" id="GO:0015375">
    <property type="term" value="F:glycine:sodium symporter activity"/>
    <property type="evidence" value="ECO:0007669"/>
    <property type="project" value="TreeGrafter"/>
</dbReference>
<dbReference type="SUPFAM" id="SSF161070">
    <property type="entry name" value="SNF-like"/>
    <property type="match status" value="1"/>
</dbReference>
<proteinExistence type="predicted"/>
<protein>
    <submittedName>
        <fullName evidence="8">Uncharacterized protein</fullName>
    </submittedName>
</protein>
<evidence type="ECO:0000256" key="7">
    <source>
        <dbReference type="SAM" id="Phobius"/>
    </source>
</evidence>
<evidence type="ECO:0000256" key="3">
    <source>
        <dbReference type="ARBA" id="ARBA00022692"/>
    </source>
</evidence>
<feature type="non-terminal residue" evidence="8">
    <location>
        <position position="1"/>
    </location>
</feature>
<keyword evidence="3 7" id="KW-0812">Transmembrane</keyword>
<keyword evidence="4 7" id="KW-1133">Transmembrane helix</keyword>
<evidence type="ECO:0000256" key="6">
    <source>
        <dbReference type="SAM" id="MobiDB-lite"/>
    </source>
</evidence>
<dbReference type="AlphaFoldDB" id="A0A0B7C0Y3"/>
<keyword evidence="5 7" id="KW-0472">Membrane</keyword>